<keyword evidence="9" id="KW-1185">Reference proteome</keyword>
<feature type="transmembrane region" description="Helical" evidence="6">
    <location>
        <begin position="138"/>
        <end position="158"/>
    </location>
</feature>
<dbReference type="OrthoDB" id="5329450at2"/>
<proteinExistence type="predicted"/>
<dbReference type="InterPro" id="IPR003474">
    <property type="entry name" value="Glcn_transporter"/>
</dbReference>
<feature type="transmembrane region" description="Helical" evidence="6">
    <location>
        <begin position="25"/>
        <end position="44"/>
    </location>
</feature>
<dbReference type="Proteomes" id="UP000219669">
    <property type="component" value="Unassembled WGS sequence"/>
</dbReference>
<feature type="transmembrane region" description="Helical" evidence="6">
    <location>
        <begin position="178"/>
        <end position="198"/>
    </location>
</feature>
<evidence type="ECO:0000256" key="2">
    <source>
        <dbReference type="ARBA" id="ARBA00022448"/>
    </source>
</evidence>
<evidence type="ECO:0000259" key="7">
    <source>
        <dbReference type="Pfam" id="PF03600"/>
    </source>
</evidence>
<keyword evidence="5 6" id="KW-0472">Membrane</keyword>
<feature type="transmembrane region" description="Helical" evidence="6">
    <location>
        <begin position="282"/>
        <end position="306"/>
    </location>
</feature>
<evidence type="ECO:0000256" key="3">
    <source>
        <dbReference type="ARBA" id="ARBA00022692"/>
    </source>
</evidence>
<sequence>MLTLIGLSIIAIIVALLLTEKVSPVIAMVLVPLIGVVVAGFDLEQIKTFYTDGTRSVIQIVIMFIFAILFFGTMSDVGLFKPLINALIKLTRGNIVAVSVGTVFVSVVAQLDGAGATTFLLVVPALIPLYRKLHMNPYLLFLLLAASAGVINMLPWGGPTGRVATVLKMDVNELYQPLFTVQVIAIVLITILAIFLGLREKKRIVKELGALPTIETSLIVAENEQNDELARPHLFWVNVGLFVLTMAVLFSGVLPSGYVFMIATALTLIINYRSPKEQMARINAHAGGAIMMASIILAAGTFLGILKGSGMLDAIANDIVKVLPQAMLPYLHIIIGILGIPLELVLSTDAYYFGLFPVVEQITSQAGVPPTAAGYAMLIGSIVGTFVTPLSPALWMGLGLAQLSMGKHIRYSFFWIWGISLLTLAASIMIGVIPL</sequence>
<feature type="transmembrane region" description="Helical" evidence="6">
    <location>
        <begin position="56"/>
        <end position="75"/>
    </location>
</feature>
<dbReference type="PANTHER" id="PTHR30354">
    <property type="entry name" value="GNT FAMILY GLUCONATE TRANSPORTER"/>
    <property type="match status" value="1"/>
</dbReference>
<protein>
    <submittedName>
        <fullName evidence="8">Citrate-Mg2+:H+ or citrate-Ca2+:H+ symporter, CitMHS family</fullName>
    </submittedName>
</protein>
<gene>
    <name evidence="8" type="ORF">SAMN02746062_01840</name>
</gene>
<feature type="transmembrane region" description="Helical" evidence="6">
    <location>
        <begin position="95"/>
        <end position="126"/>
    </location>
</feature>
<dbReference type="EMBL" id="OCNF01000018">
    <property type="protein sequence ID" value="SOD69791.1"/>
    <property type="molecule type" value="Genomic_DNA"/>
</dbReference>
<feature type="transmembrane region" description="Helical" evidence="6">
    <location>
        <begin position="327"/>
        <end position="353"/>
    </location>
</feature>
<evidence type="ECO:0000313" key="8">
    <source>
        <dbReference type="EMBL" id="SOD69791.1"/>
    </source>
</evidence>
<name>A0A286EFV4_9NEIS</name>
<organism evidence="8 9">
    <name type="scientific">Alysiella filiformis DSM 16848</name>
    <dbReference type="NCBI Taxonomy" id="1120981"/>
    <lineage>
        <taxon>Bacteria</taxon>
        <taxon>Pseudomonadati</taxon>
        <taxon>Pseudomonadota</taxon>
        <taxon>Betaproteobacteria</taxon>
        <taxon>Neisseriales</taxon>
        <taxon>Neisseriaceae</taxon>
        <taxon>Alysiella</taxon>
    </lineage>
</organism>
<reference evidence="8 9" key="1">
    <citation type="submission" date="2017-09" db="EMBL/GenBank/DDBJ databases">
        <authorList>
            <person name="Ehlers B."/>
            <person name="Leendertz F.H."/>
        </authorList>
    </citation>
    <scope>NUCLEOTIDE SEQUENCE [LARGE SCALE GENOMIC DNA]</scope>
    <source>
        <strain evidence="8 9">DSM 16848</strain>
    </source>
</reference>
<dbReference type="InterPro" id="IPR004680">
    <property type="entry name" value="Cit_transptr-like_dom"/>
</dbReference>
<evidence type="ECO:0000256" key="4">
    <source>
        <dbReference type="ARBA" id="ARBA00022989"/>
    </source>
</evidence>
<evidence type="ECO:0000256" key="1">
    <source>
        <dbReference type="ARBA" id="ARBA00004141"/>
    </source>
</evidence>
<accession>A0A286EFV4</accession>
<keyword evidence="4 6" id="KW-1133">Transmembrane helix</keyword>
<evidence type="ECO:0000256" key="5">
    <source>
        <dbReference type="ARBA" id="ARBA00023136"/>
    </source>
</evidence>
<keyword evidence="3 6" id="KW-0812">Transmembrane</keyword>
<dbReference type="PANTHER" id="PTHR30354:SF26">
    <property type="entry name" value="TRANSPORTER, PUTATIVE-RELATED"/>
    <property type="match status" value="1"/>
</dbReference>
<dbReference type="NCBIfam" id="TIGR00784">
    <property type="entry name" value="citMHS"/>
    <property type="match status" value="1"/>
</dbReference>
<dbReference type="GO" id="GO:0005886">
    <property type="term" value="C:plasma membrane"/>
    <property type="evidence" value="ECO:0007669"/>
    <property type="project" value="TreeGrafter"/>
</dbReference>
<feature type="transmembrane region" description="Helical" evidence="6">
    <location>
        <begin position="413"/>
        <end position="433"/>
    </location>
</feature>
<comment type="subcellular location">
    <subcellularLocation>
        <location evidence="1">Membrane</location>
        <topology evidence="1">Multi-pass membrane protein</topology>
    </subcellularLocation>
</comment>
<dbReference type="RefSeq" id="WP_097114822.1">
    <property type="nucleotide sequence ID" value="NZ_CP083931.1"/>
</dbReference>
<feature type="transmembrane region" description="Helical" evidence="6">
    <location>
        <begin position="241"/>
        <end position="270"/>
    </location>
</feature>
<dbReference type="Pfam" id="PF03600">
    <property type="entry name" value="CitMHS"/>
    <property type="match status" value="1"/>
</dbReference>
<feature type="domain" description="Citrate transporter-like" evidence="7">
    <location>
        <begin position="15"/>
        <end position="380"/>
    </location>
</feature>
<dbReference type="GO" id="GO:0015137">
    <property type="term" value="F:citrate transmembrane transporter activity"/>
    <property type="evidence" value="ECO:0007669"/>
    <property type="project" value="InterPro"/>
</dbReference>
<feature type="transmembrane region" description="Helical" evidence="6">
    <location>
        <begin position="373"/>
        <end position="401"/>
    </location>
</feature>
<dbReference type="AlphaFoldDB" id="A0A286EFV4"/>
<keyword evidence="2" id="KW-0813">Transport</keyword>
<dbReference type="InterPro" id="IPR014738">
    <property type="entry name" value="Citrate_transporter"/>
</dbReference>
<evidence type="ECO:0000313" key="9">
    <source>
        <dbReference type="Proteomes" id="UP000219669"/>
    </source>
</evidence>
<evidence type="ECO:0000256" key="6">
    <source>
        <dbReference type="SAM" id="Phobius"/>
    </source>
</evidence>
<dbReference type="GO" id="GO:0015128">
    <property type="term" value="F:gluconate transmembrane transporter activity"/>
    <property type="evidence" value="ECO:0007669"/>
    <property type="project" value="InterPro"/>
</dbReference>